<dbReference type="SUPFAM" id="SSF54001">
    <property type="entry name" value="Cysteine proteinases"/>
    <property type="match status" value="1"/>
</dbReference>
<dbReference type="Gene3D" id="3.90.260.10">
    <property type="entry name" value="Transglutaminase-like"/>
    <property type="match status" value="1"/>
</dbReference>
<dbReference type="InterPro" id="IPR004583">
    <property type="entry name" value="DNA_repair_Rad4"/>
</dbReference>
<dbReference type="GO" id="GO:0071942">
    <property type="term" value="C:XPC complex"/>
    <property type="evidence" value="ECO:0007669"/>
    <property type="project" value="TreeGrafter"/>
</dbReference>
<name>A0A8T2N6P6_9TELE</name>
<dbReference type="GO" id="GO:0003697">
    <property type="term" value="F:single-stranded DNA binding"/>
    <property type="evidence" value="ECO:0007669"/>
    <property type="project" value="TreeGrafter"/>
</dbReference>
<dbReference type="GO" id="GO:0006298">
    <property type="term" value="P:mismatch repair"/>
    <property type="evidence" value="ECO:0007669"/>
    <property type="project" value="TreeGrafter"/>
</dbReference>
<comment type="caution">
    <text evidence="3">The sequence shown here is derived from an EMBL/GenBank/DDBJ whole genome shotgun (WGS) entry which is preliminary data.</text>
</comment>
<dbReference type="Pfam" id="PF10405">
    <property type="entry name" value="BHD_3"/>
    <property type="match status" value="1"/>
</dbReference>
<dbReference type="GO" id="GO:0006289">
    <property type="term" value="P:nucleotide-excision repair"/>
    <property type="evidence" value="ECO:0007669"/>
    <property type="project" value="InterPro"/>
</dbReference>
<feature type="compositionally biased region" description="Basic and acidic residues" evidence="1">
    <location>
        <begin position="641"/>
        <end position="657"/>
    </location>
</feature>
<organism evidence="3 4">
    <name type="scientific">Albula glossodonta</name>
    <name type="common">roundjaw bonefish</name>
    <dbReference type="NCBI Taxonomy" id="121402"/>
    <lineage>
        <taxon>Eukaryota</taxon>
        <taxon>Metazoa</taxon>
        <taxon>Chordata</taxon>
        <taxon>Craniata</taxon>
        <taxon>Vertebrata</taxon>
        <taxon>Euteleostomi</taxon>
        <taxon>Actinopterygii</taxon>
        <taxon>Neopterygii</taxon>
        <taxon>Teleostei</taxon>
        <taxon>Albuliformes</taxon>
        <taxon>Albulidae</taxon>
        <taxon>Albula</taxon>
    </lineage>
</organism>
<dbReference type="EMBL" id="JAFBMS010000103">
    <property type="protein sequence ID" value="KAG9336049.1"/>
    <property type="molecule type" value="Genomic_DNA"/>
</dbReference>
<dbReference type="GO" id="GO:0003684">
    <property type="term" value="F:damaged DNA binding"/>
    <property type="evidence" value="ECO:0007669"/>
    <property type="project" value="InterPro"/>
</dbReference>
<dbReference type="GO" id="GO:0005737">
    <property type="term" value="C:cytoplasm"/>
    <property type="evidence" value="ECO:0007669"/>
    <property type="project" value="TreeGrafter"/>
</dbReference>
<dbReference type="InterPro" id="IPR018328">
    <property type="entry name" value="Rad4_beta-hairpin_dom3"/>
</dbReference>
<feature type="compositionally biased region" description="Basic residues" evidence="1">
    <location>
        <begin position="50"/>
        <end position="63"/>
    </location>
</feature>
<feature type="compositionally biased region" description="Acidic residues" evidence="1">
    <location>
        <begin position="386"/>
        <end position="401"/>
    </location>
</feature>
<evidence type="ECO:0000313" key="4">
    <source>
        <dbReference type="Proteomes" id="UP000824540"/>
    </source>
</evidence>
<dbReference type="PANTHER" id="PTHR12135">
    <property type="entry name" value="DNA REPAIR PROTEIN XP-C / RAD4"/>
    <property type="match status" value="1"/>
</dbReference>
<feature type="compositionally biased region" description="Polar residues" evidence="1">
    <location>
        <begin position="1"/>
        <end position="18"/>
    </location>
</feature>
<dbReference type="Pfam" id="PF03835">
    <property type="entry name" value="Rad4"/>
    <property type="match status" value="1"/>
</dbReference>
<dbReference type="InterPro" id="IPR018325">
    <property type="entry name" value="Rad4/PNGase_transGLS-fold"/>
</dbReference>
<dbReference type="PANTHER" id="PTHR12135:SF0">
    <property type="entry name" value="DNA REPAIR PROTEIN COMPLEMENTING XP-C CELLS"/>
    <property type="match status" value="1"/>
</dbReference>
<dbReference type="OrthoDB" id="300780at2759"/>
<feature type="compositionally biased region" description="Acidic residues" evidence="1">
    <location>
        <begin position="111"/>
        <end position="121"/>
    </location>
</feature>
<gene>
    <name evidence="3" type="ORF">JZ751_003315</name>
</gene>
<dbReference type="SMART" id="SM01032">
    <property type="entry name" value="BHD_3"/>
    <property type="match status" value="1"/>
</dbReference>
<evidence type="ECO:0000259" key="2">
    <source>
        <dbReference type="SMART" id="SM01032"/>
    </source>
</evidence>
<evidence type="ECO:0000256" key="1">
    <source>
        <dbReference type="SAM" id="MobiDB-lite"/>
    </source>
</evidence>
<evidence type="ECO:0000313" key="3">
    <source>
        <dbReference type="EMBL" id="KAG9336049.1"/>
    </source>
</evidence>
<feature type="region of interest" description="Disordered" evidence="1">
    <location>
        <begin position="603"/>
        <end position="657"/>
    </location>
</feature>
<dbReference type="GO" id="GO:0000111">
    <property type="term" value="C:nucleotide-excision repair factor 2 complex"/>
    <property type="evidence" value="ECO:0007669"/>
    <property type="project" value="TreeGrafter"/>
</dbReference>
<feature type="compositionally biased region" description="Basic residues" evidence="1">
    <location>
        <begin position="360"/>
        <end position="381"/>
    </location>
</feature>
<protein>
    <recommendedName>
        <fullName evidence="2">Rad4 beta-hairpin domain-containing protein</fullName>
    </recommendedName>
</protein>
<feature type="domain" description="Rad4 beta-hairpin" evidence="2">
    <location>
        <begin position="542"/>
        <end position="582"/>
    </location>
</feature>
<proteinExistence type="predicted"/>
<feature type="compositionally biased region" description="Acidic residues" evidence="1">
    <location>
        <begin position="333"/>
        <end position="356"/>
    </location>
</feature>
<feature type="region of interest" description="Disordered" evidence="1">
    <location>
        <begin position="267"/>
        <end position="412"/>
    </location>
</feature>
<dbReference type="InterPro" id="IPR038765">
    <property type="entry name" value="Papain-like_cys_pep_sf"/>
</dbReference>
<dbReference type="InterPro" id="IPR036985">
    <property type="entry name" value="Transglutaminase-like_sf"/>
</dbReference>
<dbReference type="InterPro" id="IPR042488">
    <property type="entry name" value="Rad4_BHD3_sf"/>
</dbReference>
<dbReference type="Gene3D" id="3.30.70.2460">
    <property type="entry name" value="Rad4, beta-hairpin domain BHD3"/>
    <property type="match status" value="1"/>
</dbReference>
<sequence length="670" mass="75536">MVKQKGSSDAASKTTAKKLQQIVKGKAGGVKRKTNAENVADDISEESVVRKAKPRSRASKPKGKTADHTSKYFQDQLNVKEEPVAAGDSDSDDIITPCTEDGEVEMKVEKEEEEDSDDEEEKREAEFETYLRRMMNRFNKDVLVDTHKVHLLCLVANGIFRNRLCSEPDLLAIGLSVLPTHFTVVTPEQADDSFLCRLLKWFQATFSLAPDLPQMQGDSPCAALERRFETLSARSHQEMTHLFLVILRSLQLFCRLVLSLHPIPLKPPSAKVSPGVKRPVKSGEAGAGSGGKRQRKSKVEKEKTESEAGAGQRPKNSRRRSVASKVSYKEDSSEGEVASDGEEFQMSEEGDSDESEGGAKARRSRKGKGKGKRVAPRRQRSKKEESSEEEEEEEEGEEEEVEGRSRRKRSAGEGVDEWLEVYLERAGRWVCLDVQRPDVGQPQQCSRQATQPLSYVLAVDGDGHLKDVSSRYDPTWMTSSRKRRLQANLLDKPLPTMVKGFSNRARKARQASEEQRDRDDLGLFGQWQTEEYQPPVAVDGKVPRNEYGNVYLFRPCMLPVGCVHVHLPNLHRKREKRVLEHWTLLVKGLLIRERLQRRYGRRGPGELLANEGEQGLSSGEEDKEGAETAAVTLATSWPQNRQEELEEHARPITKRERKGLEKGLFPFEKL</sequence>
<feature type="region of interest" description="Disordered" evidence="1">
    <location>
        <begin position="1"/>
        <end position="123"/>
    </location>
</feature>
<keyword evidence="4" id="KW-1185">Reference proteome</keyword>
<dbReference type="AlphaFoldDB" id="A0A8T2N6P6"/>
<dbReference type="Proteomes" id="UP000824540">
    <property type="component" value="Unassembled WGS sequence"/>
</dbReference>
<feature type="compositionally biased region" description="Basic and acidic residues" evidence="1">
    <location>
        <begin position="297"/>
        <end position="306"/>
    </location>
</feature>
<reference evidence="3" key="1">
    <citation type="thesis" date="2021" institute="BYU ScholarsArchive" country="Provo, UT, USA">
        <title>Applications of and Algorithms for Genome Assembly and Genomic Analyses with an Emphasis on Marine Teleosts.</title>
        <authorList>
            <person name="Pickett B.D."/>
        </authorList>
    </citation>
    <scope>NUCLEOTIDE SEQUENCE</scope>
    <source>
        <strain evidence="3">HI-2016</strain>
    </source>
</reference>
<accession>A0A8T2N6P6</accession>